<dbReference type="RefSeq" id="WP_069313171.1">
    <property type="nucleotide sequence ID" value="NZ_MDTU01000001.1"/>
</dbReference>
<protein>
    <recommendedName>
        <fullName evidence="1">Solute-binding protein family 3/N-terminal domain-containing protein</fullName>
    </recommendedName>
</protein>
<reference evidence="2 3" key="1">
    <citation type="submission" date="2016-08" db="EMBL/GenBank/DDBJ databases">
        <title>Draft genome sequence of Candidatus Piscirickettsia litoralis, from seawater.</title>
        <authorList>
            <person name="Wan X."/>
            <person name="Lee A.J."/>
            <person name="Hou S."/>
            <person name="Donachie S.P."/>
        </authorList>
    </citation>
    <scope>NUCLEOTIDE SEQUENCE [LARGE SCALE GENOMIC DNA]</scope>
    <source>
        <strain evidence="2 3">Y2</strain>
    </source>
</reference>
<proteinExistence type="predicted"/>
<keyword evidence="3" id="KW-1185">Reference proteome</keyword>
<dbReference type="Gene3D" id="3.40.190.10">
    <property type="entry name" value="Periplasmic binding protein-like II"/>
    <property type="match status" value="2"/>
</dbReference>
<dbReference type="Pfam" id="PF00497">
    <property type="entry name" value="SBP_bac_3"/>
    <property type="match status" value="1"/>
</dbReference>
<evidence type="ECO:0000259" key="1">
    <source>
        <dbReference type="Pfam" id="PF00497"/>
    </source>
</evidence>
<organism evidence="2 3">
    <name type="scientific">Piscirickettsia litoralis</name>
    <dbReference type="NCBI Taxonomy" id="1891921"/>
    <lineage>
        <taxon>Bacteria</taxon>
        <taxon>Pseudomonadati</taxon>
        <taxon>Pseudomonadota</taxon>
        <taxon>Gammaproteobacteria</taxon>
        <taxon>Thiotrichales</taxon>
        <taxon>Piscirickettsiaceae</taxon>
        <taxon>Piscirickettsia</taxon>
    </lineage>
</organism>
<accession>A0ABX3A421</accession>
<dbReference type="EMBL" id="MDTU01000001">
    <property type="protein sequence ID" value="ODN43374.1"/>
    <property type="molecule type" value="Genomic_DNA"/>
</dbReference>
<dbReference type="SUPFAM" id="SSF53850">
    <property type="entry name" value="Periplasmic binding protein-like II"/>
    <property type="match status" value="1"/>
</dbReference>
<evidence type="ECO:0000313" key="3">
    <source>
        <dbReference type="Proteomes" id="UP000094329"/>
    </source>
</evidence>
<feature type="domain" description="Solute-binding protein family 3/N-terminal" evidence="1">
    <location>
        <begin position="24"/>
        <end position="178"/>
    </location>
</feature>
<sequence>MRIFCALLFLAFSQLNYGLTMLYNERPPYLKTESDNKVSGLTATPITTVFKLANIPLHWKKSPAKRHLVLIKKNNEPVCAAGWFKNPEREQYALYTLPVYQDKPTELLTQVDNKHITRPLSLSQLFKIKTTVLLAKSGYSYGPQIDQAISQFKPRLIKTTRENKRMIKMLSKHLADYMFIAPEEATTAIQSANLNPKDFKLIRITDIAPGNKRYIICSKKVPITIINKLNQAIKSLK</sequence>
<evidence type="ECO:0000313" key="2">
    <source>
        <dbReference type="EMBL" id="ODN43374.1"/>
    </source>
</evidence>
<name>A0ABX3A421_9GAMM</name>
<dbReference type="InterPro" id="IPR001638">
    <property type="entry name" value="Solute-binding_3/MltF_N"/>
</dbReference>
<gene>
    <name evidence="2" type="ORF">BGC07_11120</name>
</gene>
<dbReference type="Proteomes" id="UP000094329">
    <property type="component" value="Unassembled WGS sequence"/>
</dbReference>
<comment type="caution">
    <text evidence="2">The sequence shown here is derived from an EMBL/GenBank/DDBJ whole genome shotgun (WGS) entry which is preliminary data.</text>
</comment>